<reference evidence="7 8" key="1">
    <citation type="submission" date="2019-06" db="EMBL/GenBank/DDBJ databases">
        <title>Genomic Encyclopedia of Type Strains, Phase IV (KMG-V): Genome sequencing to study the core and pangenomes of soil and plant-associated prokaryotes.</title>
        <authorList>
            <person name="Whitman W."/>
        </authorList>
    </citation>
    <scope>NUCLEOTIDE SEQUENCE [LARGE SCALE GENOMIC DNA]</scope>
    <source>
        <strain evidence="7 8">BR 11140</strain>
    </source>
</reference>
<comment type="subcellular location">
    <subcellularLocation>
        <location evidence="1">Cell membrane</location>
        <topology evidence="1">Multi-pass membrane protein</topology>
    </subcellularLocation>
</comment>
<evidence type="ECO:0000256" key="5">
    <source>
        <dbReference type="ARBA" id="ARBA00023136"/>
    </source>
</evidence>
<feature type="transmembrane region" description="Helical" evidence="6">
    <location>
        <begin position="20"/>
        <end position="43"/>
    </location>
</feature>
<evidence type="ECO:0000256" key="2">
    <source>
        <dbReference type="ARBA" id="ARBA00022475"/>
    </source>
</evidence>
<feature type="transmembrane region" description="Helical" evidence="6">
    <location>
        <begin position="150"/>
        <end position="169"/>
    </location>
</feature>
<evidence type="ECO:0000313" key="7">
    <source>
        <dbReference type="EMBL" id="TWB56019.1"/>
    </source>
</evidence>
<keyword evidence="3 6" id="KW-0812">Transmembrane</keyword>
<evidence type="ECO:0000313" key="8">
    <source>
        <dbReference type="Proteomes" id="UP000318050"/>
    </source>
</evidence>
<keyword evidence="4 6" id="KW-1133">Transmembrane helix</keyword>
<dbReference type="GO" id="GO:0015171">
    <property type="term" value="F:amino acid transmembrane transporter activity"/>
    <property type="evidence" value="ECO:0007669"/>
    <property type="project" value="TreeGrafter"/>
</dbReference>
<feature type="transmembrane region" description="Helical" evidence="6">
    <location>
        <begin position="181"/>
        <end position="201"/>
    </location>
</feature>
<keyword evidence="2" id="KW-1003">Cell membrane</keyword>
<proteinExistence type="predicted"/>
<keyword evidence="5 6" id="KW-0472">Membrane</keyword>
<dbReference type="Proteomes" id="UP000318050">
    <property type="component" value="Unassembled WGS sequence"/>
</dbReference>
<feature type="transmembrane region" description="Helical" evidence="6">
    <location>
        <begin position="55"/>
        <end position="79"/>
    </location>
</feature>
<feature type="transmembrane region" description="Helical" evidence="6">
    <location>
        <begin position="91"/>
        <end position="108"/>
    </location>
</feature>
<accession>A0A560IDC6</accession>
<evidence type="ECO:0000256" key="4">
    <source>
        <dbReference type="ARBA" id="ARBA00022989"/>
    </source>
</evidence>
<dbReference type="InterPro" id="IPR001123">
    <property type="entry name" value="LeuE-type"/>
</dbReference>
<dbReference type="PANTHER" id="PTHR30086">
    <property type="entry name" value="ARGININE EXPORTER PROTEIN ARGO"/>
    <property type="match status" value="1"/>
</dbReference>
<gene>
    <name evidence="7" type="ORF">FBZ92_11311</name>
</gene>
<evidence type="ECO:0000256" key="1">
    <source>
        <dbReference type="ARBA" id="ARBA00004651"/>
    </source>
</evidence>
<sequence length="235" mass="23921">MDLDTLITIAPNLFLPAAFAGVFLKAMLLGLGVAAPVGPMAFLCMRRTLAGGWRLGLATGAGIATGDGVYAGVAALGLTEVSAFVTDHGRPLHLLAGLFLGWLAYAALRPKPGGPETSMGDGRPAALSTLSLPRAWASSFLLTLTNPPTIIVFAAMLTAFVPLSALAGAEVARLRIATTVAGVAAGSLLWWVVLVAGVAALRGMMAPRVARGLDITAGLAFLAFAAVELHRAGLP</sequence>
<evidence type="ECO:0000256" key="6">
    <source>
        <dbReference type="SAM" id="Phobius"/>
    </source>
</evidence>
<evidence type="ECO:0000256" key="3">
    <source>
        <dbReference type="ARBA" id="ARBA00022692"/>
    </source>
</evidence>
<organism evidence="7 8">
    <name type="scientific">Nitrospirillum amazonense</name>
    <dbReference type="NCBI Taxonomy" id="28077"/>
    <lineage>
        <taxon>Bacteria</taxon>
        <taxon>Pseudomonadati</taxon>
        <taxon>Pseudomonadota</taxon>
        <taxon>Alphaproteobacteria</taxon>
        <taxon>Rhodospirillales</taxon>
        <taxon>Azospirillaceae</taxon>
        <taxon>Nitrospirillum</taxon>
    </lineage>
</organism>
<dbReference type="EMBL" id="VITT01000013">
    <property type="protein sequence ID" value="TWB56019.1"/>
    <property type="molecule type" value="Genomic_DNA"/>
</dbReference>
<protein>
    <submittedName>
        <fullName evidence="7">Threonine/homoserine/homoserine lactone efflux protein</fullName>
    </submittedName>
</protein>
<dbReference type="AlphaFoldDB" id="A0A560IDC6"/>
<name>A0A560IDC6_9PROT</name>
<dbReference type="OrthoDB" id="7874789at2"/>
<dbReference type="Pfam" id="PF01810">
    <property type="entry name" value="LysE"/>
    <property type="match status" value="1"/>
</dbReference>
<dbReference type="PANTHER" id="PTHR30086:SF20">
    <property type="entry name" value="ARGININE EXPORTER PROTEIN ARGO-RELATED"/>
    <property type="match status" value="1"/>
</dbReference>
<dbReference type="GO" id="GO:0005886">
    <property type="term" value="C:plasma membrane"/>
    <property type="evidence" value="ECO:0007669"/>
    <property type="project" value="UniProtKB-SubCell"/>
</dbReference>
<comment type="caution">
    <text evidence="7">The sequence shown here is derived from an EMBL/GenBank/DDBJ whole genome shotgun (WGS) entry which is preliminary data.</text>
</comment>